<protein>
    <submittedName>
        <fullName evidence="3">Uncharacterized protein</fullName>
    </submittedName>
</protein>
<reference evidence="3" key="1">
    <citation type="submission" date="2022-11" db="UniProtKB">
        <authorList>
            <consortium name="WormBaseParasite"/>
        </authorList>
    </citation>
    <scope>IDENTIFICATION</scope>
</reference>
<sequence length="407" mass="46897">MKQPDAAVLVTGDKFVNDPDVIPDEDDESPKIYPTPTPNPTTKEEAPPTAPTSPSKATLRQSTAPQSNEMEEIRQMQQKLLQQQEDLRRKQEDIEEEEKALLRQTFFLFRTRTQYYLRQSSSIFTPTRFRQYPRQTKAPTTPQQKDAWTAFLKSADDITIKVYWDTIYLDAMLDCCRDSAEMYLFDISFPTATACLFLQQVSPKIGTLLIHFRQSETPSIDDELSAFSLDCEDGSHRYTSLSTIVSTFPQNEIFDTTVNKLRQYVSDKLIVLVQWPCIWMNDLRQHLPLLAVLFIDIRQSANSTFLLHTYCFGGQHQYSILVLQVTDFPTGPALDDHLLHVDQYVNERAVIFVNDFADDAYLRVLRHRGFNVASIVHFDADYILFETQVNGVYFTTGFLVPANRQTR</sequence>
<dbReference type="WBParaSite" id="PDA_v2.g12831.t1">
    <property type="protein sequence ID" value="PDA_v2.g12831.t1"/>
    <property type="gene ID" value="PDA_v2.g12831"/>
</dbReference>
<evidence type="ECO:0000256" key="1">
    <source>
        <dbReference type="SAM" id="MobiDB-lite"/>
    </source>
</evidence>
<evidence type="ECO:0000313" key="2">
    <source>
        <dbReference type="Proteomes" id="UP000887578"/>
    </source>
</evidence>
<name>A0A914PDJ3_9BILA</name>
<organism evidence="2 3">
    <name type="scientific">Panagrolaimus davidi</name>
    <dbReference type="NCBI Taxonomy" id="227884"/>
    <lineage>
        <taxon>Eukaryota</taxon>
        <taxon>Metazoa</taxon>
        <taxon>Ecdysozoa</taxon>
        <taxon>Nematoda</taxon>
        <taxon>Chromadorea</taxon>
        <taxon>Rhabditida</taxon>
        <taxon>Tylenchina</taxon>
        <taxon>Panagrolaimomorpha</taxon>
        <taxon>Panagrolaimoidea</taxon>
        <taxon>Panagrolaimidae</taxon>
        <taxon>Panagrolaimus</taxon>
    </lineage>
</organism>
<feature type="compositionally biased region" description="Polar residues" evidence="1">
    <location>
        <begin position="59"/>
        <end position="68"/>
    </location>
</feature>
<feature type="region of interest" description="Disordered" evidence="1">
    <location>
        <begin position="1"/>
        <end position="71"/>
    </location>
</feature>
<keyword evidence="2" id="KW-1185">Reference proteome</keyword>
<dbReference type="AlphaFoldDB" id="A0A914PDJ3"/>
<evidence type="ECO:0000313" key="3">
    <source>
        <dbReference type="WBParaSite" id="PDA_v2.g12831.t1"/>
    </source>
</evidence>
<dbReference type="Proteomes" id="UP000887578">
    <property type="component" value="Unplaced"/>
</dbReference>
<proteinExistence type="predicted"/>
<accession>A0A914PDJ3</accession>